<organism evidence="2 3">
    <name type="scientific">Pseudomaricurvus hydrocarbonicus</name>
    <dbReference type="NCBI Taxonomy" id="1470433"/>
    <lineage>
        <taxon>Bacteria</taxon>
        <taxon>Pseudomonadati</taxon>
        <taxon>Pseudomonadota</taxon>
        <taxon>Gammaproteobacteria</taxon>
        <taxon>Cellvibrionales</taxon>
        <taxon>Cellvibrionaceae</taxon>
        <taxon>Pseudomaricurvus</taxon>
    </lineage>
</organism>
<evidence type="ECO:0000256" key="1">
    <source>
        <dbReference type="SAM" id="MobiDB-lite"/>
    </source>
</evidence>
<dbReference type="InterPro" id="IPR008551">
    <property type="entry name" value="TANGO2"/>
</dbReference>
<dbReference type="EMBL" id="JAAONZ010000010">
    <property type="protein sequence ID" value="NHO66596.1"/>
    <property type="molecule type" value="Genomic_DNA"/>
</dbReference>
<sequence>MCLILFALRAHPDYPLIVAANRDEYFQRPTLAADYWPDQADLLAGRDLQAGGTWLGVNQQGQFAAVTNVRNGLDTQVRPGSRGELVANCLTHPDTLGQLRKIAAKHAHYNGFNLLAGTPERLFYSSNRNHSVTAGPPAATTELPGGVHGLSNGGLNSRWPKVDSGKALLADLLARDWSRLDERKVDLLALLADDTQAPTEQLPDTGISPDKEAILSSRFIACPAGDPHRHPMPDYGTRASTLVLFHRSGHIHFVERSFSLAGTRFRQEDENLNPANNNRNDELTQSGSPPPLQQQTREFVISPARHRTGQPN</sequence>
<accession>A0A9E5JXU8</accession>
<dbReference type="Proteomes" id="UP000787472">
    <property type="component" value="Unassembled WGS sequence"/>
</dbReference>
<evidence type="ECO:0000313" key="3">
    <source>
        <dbReference type="Proteomes" id="UP000787472"/>
    </source>
</evidence>
<evidence type="ECO:0000313" key="2">
    <source>
        <dbReference type="EMBL" id="NHO66596.1"/>
    </source>
</evidence>
<name>A0A9E5JXU8_9GAMM</name>
<feature type="compositionally biased region" description="Polar residues" evidence="1">
    <location>
        <begin position="273"/>
        <end position="297"/>
    </location>
</feature>
<reference evidence="2" key="1">
    <citation type="submission" date="2020-03" db="EMBL/GenBank/DDBJ databases">
        <authorList>
            <person name="Guo F."/>
        </authorList>
    </citation>
    <scope>NUCLEOTIDE SEQUENCE</scope>
    <source>
        <strain evidence="2">JCM 30134</strain>
    </source>
</reference>
<dbReference type="PANTHER" id="PTHR17985">
    <property type="entry name" value="SER/THR-RICH PROTEIN T10 IN DGCR REGION"/>
    <property type="match status" value="1"/>
</dbReference>
<proteinExistence type="predicted"/>
<comment type="caution">
    <text evidence="2">The sequence shown here is derived from an EMBL/GenBank/DDBJ whole genome shotgun (WGS) entry which is preliminary data.</text>
</comment>
<gene>
    <name evidence="2" type="ORF">G8770_13685</name>
</gene>
<dbReference type="PANTHER" id="PTHR17985:SF8">
    <property type="entry name" value="TRANSPORT AND GOLGI ORGANIZATION PROTEIN 2 HOMOLOG"/>
    <property type="match status" value="1"/>
</dbReference>
<keyword evidence="3" id="KW-1185">Reference proteome</keyword>
<dbReference type="AlphaFoldDB" id="A0A9E5JXU8"/>
<dbReference type="Pfam" id="PF05742">
    <property type="entry name" value="TANGO2"/>
    <property type="match status" value="1"/>
</dbReference>
<feature type="region of interest" description="Disordered" evidence="1">
    <location>
        <begin position="270"/>
        <end position="312"/>
    </location>
</feature>
<protein>
    <submittedName>
        <fullName evidence="2">NRDE family protein</fullName>
    </submittedName>
</protein>